<dbReference type="Proteomes" id="UP000827986">
    <property type="component" value="Unassembled WGS sequence"/>
</dbReference>
<feature type="region of interest" description="Disordered" evidence="1">
    <location>
        <begin position="116"/>
        <end position="155"/>
    </location>
</feature>
<gene>
    <name evidence="2" type="ORF">KIL84_020737</name>
</gene>
<proteinExistence type="predicted"/>
<reference evidence="2" key="1">
    <citation type="submission" date="2021-09" db="EMBL/GenBank/DDBJ databases">
        <title>The genome of Mauremys mutica provides insights into the evolution of semi-aquatic lifestyle.</title>
        <authorList>
            <person name="Gong S."/>
            <person name="Gao Y."/>
        </authorList>
    </citation>
    <scope>NUCLEOTIDE SEQUENCE</scope>
    <source>
        <strain evidence="2">MM-2020</strain>
        <tissue evidence="2">Muscle</tissue>
    </source>
</reference>
<protein>
    <submittedName>
        <fullName evidence="2">Uncharacterized protein</fullName>
    </submittedName>
</protein>
<dbReference type="AlphaFoldDB" id="A0A9D3XAW5"/>
<evidence type="ECO:0000256" key="1">
    <source>
        <dbReference type="SAM" id="MobiDB-lite"/>
    </source>
</evidence>
<accession>A0A9D3XAW5</accession>
<name>A0A9D3XAW5_9SAUR</name>
<organism evidence="2 3">
    <name type="scientific">Mauremys mutica</name>
    <name type="common">yellowpond turtle</name>
    <dbReference type="NCBI Taxonomy" id="74926"/>
    <lineage>
        <taxon>Eukaryota</taxon>
        <taxon>Metazoa</taxon>
        <taxon>Chordata</taxon>
        <taxon>Craniata</taxon>
        <taxon>Vertebrata</taxon>
        <taxon>Euteleostomi</taxon>
        <taxon>Archelosauria</taxon>
        <taxon>Testudinata</taxon>
        <taxon>Testudines</taxon>
        <taxon>Cryptodira</taxon>
        <taxon>Durocryptodira</taxon>
        <taxon>Testudinoidea</taxon>
        <taxon>Geoemydidae</taxon>
        <taxon>Geoemydinae</taxon>
        <taxon>Mauremys</taxon>
    </lineage>
</organism>
<sequence>MEEQCSWEEPAAMPAAPCIQVNFPTWAQEWGVGVRGEGSTVQELGGGVWGAHGGQGHQNTSLSTAPFSLRPALAASVTFQRLRSKHQAPLSTARGTASNPINTEVLVAMGMRGSLGRVHPAPAVPEEQSRQQQQPDPNEDSKEERGLVGGVHGTA</sequence>
<comment type="caution">
    <text evidence="2">The sequence shown here is derived from an EMBL/GenBank/DDBJ whole genome shotgun (WGS) entry which is preliminary data.</text>
</comment>
<evidence type="ECO:0000313" key="2">
    <source>
        <dbReference type="EMBL" id="KAH1176003.1"/>
    </source>
</evidence>
<dbReference type="EMBL" id="JAHDVG010000475">
    <property type="protein sequence ID" value="KAH1176003.1"/>
    <property type="molecule type" value="Genomic_DNA"/>
</dbReference>
<keyword evidence="3" id="KW-1185">Reference proteome</keyword>
<evidence type="ECO:0000313" key="3">
    <source>
        <dbReference type="Proteomes" id="UP000827986"/>
    </source>
</evidence>